<dbReference type="InterPro" id="IPR050271">
    <property type="entry name" value="UDP-glycosyltransferase"/>
</dbReference>
<evidence type="ECO:0000256" key="1">
    <source>
        <dbReference type="ARBA" id="ARBA00009995"/>
    </source>
</evidence>
<proteinExistence type="inferred from homology"/>
<accession>A0A8S4R9C7</accession>
<keyword evidence="4" id="KW-0812">Transmembrane</keyword>
<dbReference type="FunFam" id="3.40.50.2000:FF:000050">
    <property type="entry name" value="UDP-glucuronosyltransferase"/>
    <property type="match status" value="1"/>
</dbReference>
<dbReference type="InterPro" id="IPR002213">
    <property type="entry name" value="UDP_glucos_trans"/>
</dbReference>
<protein>
    <submittedName>
        <fullName evidence="5">Jg5320 protein</fullName>
    </submittedName>
</protein>
<keyword evidence="2" id="KW-0328">Glycosyltransferase</keyword>
<gene>
    <name evidence="5" type="primary">jg5320</name>
    <name evidence="5" type="ORF">PAEG_LOCUS10915</name>
</gene>
<evidence type="ECO:0000256" key="2">
    <source>
        <dbReference type="ARBA" id="ARBA00022676"/>
    </source>
</evidence>
<dbReference type="Pfam" id="PF00201">
    <property type="entry name" value="UDPGT"/>
    <property type="match status" value="3"/>
</dbReference>
<evidence type="ECO:0000313" key="6">
    <source>
        <dbReference type="Proteomes" id="UP000838756"/>
    </source>
</evidence>
<sequence>MHPQLTYFTAFLVLSKYVYCARILILTPPTGKSHQMVFEPLIRKLSERGHHLTVASSFPLKNPPVNYTDISFEDIAPCGLESVDLYWYEKTAMILRLPIIGHLVKQLTEYNTLGVKALRVCRKAVNWPPLNEALEKEYDVVFVENFNSDCMLGLLHVHGINAPIIALLSSDLMPWSAYRIGVTDNPSYVPSYSTVLYSRMTFWERMKNTFWNTYHKLWFRYRIQVKEQEIIEKRFGRKLPDLEVIARNVSLMMLNTHHALNGPKPLVPGLIQVGGMHLHQTRNLIPKAGKSHQLVFNPLLRKLTERGHYVTVASFFPLKDPPENYTNISFEGTVKPELESFDLIWYEKPAISLRFSIIGRLVKQMAESNTLASEALSICRNIVGWPPLTEALKMDYDVVFVENFNSDCMLGLLNVHGINAPVIALLSSNLMPWSANRIGVTDNPSYVPMYSTEYNSRMKFLERMENTFWNLYHKLWFRYMVQVKEQEIIEEYFGRKIPDLEDIGRNISLMMLNTFDALHGPAPLVPGLIQVGGIHLDQNGKVIPEWSIRIQERGALLLEGAALWITGLSYVHCARILGLFPHTGKSHHMVFEPLLRTLANRGHYVTVASFFPLKNPPANYTNISFAGWTLGLECFDLMWYENRDKYLRLPVIGRLMKYLWEFQPLASSALSICRKALDWPPLTEALNKEYDVVILENFNSDCMLGLLHVHGINAPVIALLSSNLMPWSADRIGVSDNPSYVPVLSTEYSSRMTFWQRIENTFLKIYYKIWFRYVVQLKEQDILEKHYGRKIPDLEDIGRNISLMMLNTYHALNGPAPLVPGLIQVGGMHLASVRKIIPEYIERFLNESEHGVVLFSFGSLIRTATLPKYKEDIIVNALSKLKQRVIWKYEDSAEEGNLTGNILRVRWLPQYELLQHNKVFAFIAHGGLLGMTEAVSAGKPMVVVPFFGDQPANGAAAAAAGFAKVVPYYDLSEESLTDAIQSVLSAEMRLKARLISKIWKDRESSPLDTAVFWTERVIRWGHAAPLHTAARELSFYELALLDVAAAYIVALIIIHIILWYILSKIAKLFVKEPKQKMH</sequence>
<keyword evidence="3" id="KW-0808">Transferase</keyword>
<keyword evidence="4" id="KW-1133">Transmembrane helix</keyword>
<reference evidence="5" key="1">
    <citation type="submission" date="2022-03" db="EMBL/GenBank/DDBJ databases">
        <authorList>
            <person name="Lindestad O."/>
        </authorList>
    </citation>
    <scope>NUCLEOTIDE SEQUENCE</scope>
</reference>
<dbReference type="PANTHER" id="PTHR48043:SF114">
    <property type="entry name" value="IP04436P-RELATED"/>
    <property type="match status" value="1"/>
</dbReference>
<name>A0A8S4R9C7_9NEOP</name>
<dbReference type="Gene3D" id="3.40.50.2000">
    <property type="entry name" value="Glycogen Phosphorylase B"/>
    <property type="match status" value="1"/>
</dbReference>
<dbReference type="GO" id="GO:0008194">
    <property type="term" value="F:UDP-glycosyltransferase activity"/>
    <property type="evidence" value="ECO:0007669"/>
    <property type="project" value="InterPro"/>
</dbReference>
<dbReference type="PROSITE" id="PS00375">
    <property type="entry name" value="UDPGT"/>
    <property type="match status" value="1"/>
</dbReference>
<dbReference type="OrthoDB" id="5835829at2759"/>
<evidence type="ECO:0000256" key="3">
    <source>
        <dbReference type="ARBA" id="ARBA00022679"/>
    </source>
</evidence>
<dbReference type="Proteomes" id="UP000838756">
    <property type="component" value="Unassembled WGS sequence"/>
</dbReference>
<keyword evidence="4" id="KW-0472">Membrane</keyword>
<dbReference type="SUPFAM" id="SSF53756">
    <property type="entry name" value="UDP-Glycosyltransferase/glycogen phosphorylase"/>
    <property type="match status" value="3"/>
</dbReference>
<dbReference type="AlphaFoldDB" id="A0A8S4R9C7"/>
<evidence type="ECO:0000256" key="4">
    <source>
        <dbReference type="SAM" id="Phobius"/>
    </source>
</evidence>
<comment type="similarity">
    <text evidence="1">Belongs to the UDP-glycosyltransferase family.</text>
</comment>
<dbReference type="PANTHER" id="PTHR48043">
    <property type="entry name" value="EG:EG0003.4 PROTEIN-RELATED"/>
    <property type="match status" value="1"/>
</dbReference>
<dbReference type="EMBL" id="CAKXAJ010024914">
    <property type="protein sequence ID" value="CAH2232695.1"/>
    <property type="molecule type" value="Genomic_DNA"/>
</dbReference>
<dbReference type="InterPro" id="IPR035595">
    <property type="entry name" value="UDP_glycos_trans_CS"/>
</dbReference>
<dbReference type="CDD" id="cd03784">
    <property type="entry name" value="GT1_Gtf-like"/>
    <property type="match status" value="1"/>
</dbReference>
<organism evidence="5 6">
    <name type="scientific">Pararge aegeria aegeria</name>
    <dbReference type="NCBI Taxonomy" id="348720"/>
    <lineage>
        <taxon>Eukaryota</taxon>
        <taxon>Metazoa</taxon>
        <taxon>Ecdysozoa</taxon>
        <taxon>Arthropoda</taxon>
        <taxon>Hexapoda</taxon>
        <taxon>Insecta</taxon>
        <taxon>Pterygota</taxon>
        <taxon>Neoptera</taxon>
        <taxon>Endopterygota</taxon>
        <taxon>Lepidoptera</taxon>
        <taxon>Glossata</taxon>
        <taxon>Ditrysia</taxon>
        <taxon>Papilionoidea</taxon>
        <taxon>Nymphalidae</taxon>
        <taxon>Satyrinae</taxon>
        <taxon>Satyrini</taxon>
        <taxon>Parargina</taxon>
        <taxon>Pararge</taxon>
    </lineage>
</organism>
<comment type="caution">
    <text evidence="5">The sequence shown here is derived from an EMBL/GenBank/DDBJ whole genome shotgun (WGS) entry which is preliminary data.</text>
</comment>
<feature type="transmembrane region" description="Helical" evidence="4">
    <location>
        <begin position="1038"/>
        <end position="1062"/>
    </location>
</feature>
<evidence type="ECO:0000313" key="5">
    <source>
        <dbReference type="EMBL" id="CAH2232695.1"/>
    </source>
</evidence>
<keyword evidence="6" id="KW-1185">Reference proteome</keyword>